<reference evidence="2 3" key="1">
    <citation type="journal article" date="2015" name="BMC Genomics">
        <title>Genome mining reveals unlocked bioactive potential of marine Gram-negative bacteria.</title>
        <authorList>
            <person name="Machado H."/>
            <person name="Sonnenschein E.C."/>
            <person name="Melchiorsen J."/>
            <person name="Gram L."/>
        </authorList>
    </citation>
    <scope>NUCLEOTIDE SEQUENCE [LARGE SCALE GENOMIC DNA]</scope>
    <source>
        <strain evidence="2 3">S2757</strain>
    </source>
</reference>
<dbReference type="InterPro" id="IPR000086">
    <property type="entry name" value="NUDIX_hydrolase_dom"/>
</dbReference>
<protein>
    <recommendedName>
        <fullName evidence="1">Nudix hydrolase domain-containing protein</fullName>
    </recommendedName>
</protein>
<dbReference type="AlphaFoldDB" id="A0A0F4NCZ6"/>
<feature type="domain" description="Nudix hydrolase" evidence="1">
    <location>
        <begin position="222"/>
        <end position="370"/>
    </location>
</feature>
<keyword evidence="3" id="KW-1185">Reference proteome</keyword>
<dbReference type="RefSeq" id="WP_045957248.1">
    <property type="nucleotide sequence ID" value="NZ_JXXV01000052.1"/>
</dbReference>
<proteinExistence type="predicted"/>
<comment type="caution">
    <text evidence="2">The sequence shown here is derived from an EMBL/GenBank/DDBJ whole genome shotgun (WGS) entry which is preliminary data.</text>
</comment>
<gene>
    <name evidence="2" type="ORF">TW81_18665</name>
</gene>
<dbReference type="Proteomes" id="UP000033673">
    <property type="component" value="Unassembled WGS sequence"/>
</dbReference>
<accession>A0A0F4NCZ6</accession>
<evidence type="ECO:0000313" key="2">
    <source>
        <dbReference type="EMBL" id="KJY80758.1"/>
    </source>
</evidence>
<evidence type="ECO:0000313" key="3">
    <source>
        <dbReference type="Proteomes" id="UP000033673"/>
    </source>
</evidence>
<name>A0A0F4NCZ6_9VIBR</name>
<dbReference type="EMBL" id="JXXV01000052">
    <property type="protein sequence ID" value="KJY80758.1"/>
    <property type="molecule type" value="Genomic_DNA"/>
</dbReference>
<dbReference type="PROSITE" id="PS51462">
    <property type="entry name" value="NUDIX"/>
    <property type="match status" value="1"/>
</dbReference>
<organism evidence="2 3">
    <name type="scientific">Vibrio galatheae</name>
    <dbReference type="NCBI Taxonomy" id="579748"/>
    <lineage>
        <taxon>Bacteria</taxon>
        <taxon>Pseudomonadati</taxon>
        <taxon>Pseudomonadota</taxon>
        <taxon>Gammaproteobacteria</taxon>
        <taxon>Vibrionales</taxon>
        <taxon>Vibrionaceae</taxon>
        <taxon>Vibrio</taxon>
    </lineage>
</organism>
<dbReference type="PATRIC" id="fig|579748.3.peg.3858"/>
<dbReference type="OrthoDB" id="7055616at2"/>
<sequence length="399" mass="45253">MKVVIGSLKRFWKRYKEENPTIQLSVPIVGGFAANIPLAEKGKLKRTRTGVNAQDRANPFVESDTNNLVKYYSHYELEKEYKFCRSPYAETIPLRRGSKGFSYGKNVDDLEVSFIDAKYMVPDYLKEHSEKAVELFKALGKIKIDDRTGEFQNDYSIRITSFDIAENKVHIQPATYFDQVATNLTLDWASGVLGEDPLLTIRNDYEKAHNGLLTPLRSSILANTLGVAAVVVNPDTNEVLVPIRGNEQAIMDNGLGKFHCSVSGVFAWNEHETIANTLSFDFFYKGIEKEIKSEIGLRPNQYNLIPLAFTRELVRGGKPQLFFIAETTLDIASIHSEMEAAEESWEFISIESIDESNPLYKYIESPLSAPQEMFTYEGWMALKIAMAYLYKTEPPFRAC</sequence>
<evidence type="ECO:0000259" key="1">
    <source>
        <dbReference type="PROSITE" id="PS51462"/>
    </source>
</evidence>